<dbReference type="Proteomes" id="UP000648187">
    <property type="component" value="Unassembled WGS sequence"/>
</dbReference>
<comment type="similarity">
    <text evidence="2">Belongs to the NPC2 family.</text>
</comment>
<dbReference type="Gene3D" id="2.60.40.770">
    <property type="match status" value="1"/>
</dbReference>
<dbReference type="InterPro" id="IPR003172">
    <property type="entry name" value="ML_dom"/>
</dbReference>
<dbReference type="AlphaFoldDB" id="A0A835L4Y7"/>
<feature type="signal peptide" evidence="4">
    <location>
        <begin position="1"/>
        <end position="23"/>
    </location>
</feature>
<reference evidence="6" key="1">
    <citation type="submission" date="2020-08" db="EMBL/GenBank/DDBJ databases">
        <title>Spodoptera exigua strain:BAW_Kor-Di-RS1 Genome sequencing and assembly.</title>
        <authorList>
            <person name="Kim J."/>
            <person name="Nam H.Y."/>
            <person name="Kwon M."/>
            <person name="Choi J.H."/>
            <person name="Cho S.R."/>
            <person name="Kim G.-H."/>
        </authorList>
    </citation>
    <scope>NUCLEOTIDE SEQUENCE</scope>
    <source>
        <strain evidence="6">BAW_Kor-Di-RS1</strain>
        <tissue evidence="6">Whole-body</tissue>
    </source>
</reference>
<evidence type="ECO:0000256" key="4">
    <source>
        <dbReference type="SAM" id="SignalP"/>
    </source>
</evidence>
<evidence type="ECO:0000256" key="1">
    <source>
        <dbReference type="ARBA" id="ARBA00004613"/>
    </source>
</evidence>
<evidence type="ECO:0000313" key="6">
    <source>
        <dbReference type="EMBL" id="KAF9415505.1"/>
    </source>
</evidence>
<keyword evidence="7" id="KW-1185">Reference proteome</keyword>
<sequence>MRKMFKVWIVAVVFAIVLSAVYSHVTPSEQCPGESFEDLQERIQVTPCGKTRCKLPKNTNITVVFKFTPKKVVKSITNEVFANIAGVPLPFIGVDGTDACGNVKRADTQEAVACPLPADQDYVYTNVFPVQPFYPAVNLRVHWNLKDGKKSLICFEVPAVITAGKKN</sequence>
<dbReference type="InterPro" id="IPR014756">
    <property type="entry name" value="Ig_E-set"/>
</dbReference>
<keyword evidence="3" id="KW-0964">Secreted</keyword>
<dbReference type="SUPFAM" id="SSF81296">
    <property type="entry name" value="E set domains"/>
    <property type="match status" value="1"/>
</dbReference>
<gene>
    <name evidence="6" type="ORF">HW555_006927</name>
</gene>
<evidence type="ECO:0000313" key="7">
    <source>
        <dbReference type="Proteomes" id="UP000648187"/>
    </source>
</evidence>
<evidence type="ECO:0000256" key="3">
    <source>
        <dbReference type="ARBA" id="ARBA00022525"/>
    </source>
</evidence>
<feature type="domain" description="MD-2-related lipid-recognition" evidence="5">
    <location>
        <begin position="28"/>
        <end position="159"/>
    </location>
</feature>
<dbReference type="GO" id="GO:0005576">
    <property type="term" value="C:extracellular region"/>
    <property type="evidence" value="ECO:0007669"/>
    <property type="project" value="UniProtKB-SubCell"/>
</dbReference>
<dbReference type="EMBL" id="JACKWZ010000110">
    <property type="protein sequence ID" value="KAF9415505.1"/>
    <property type="molecule type" value="Genomic_DNA"/>
</dbReference>
<dbReference type="FunFam" id="2.60.40.770:FF:000001">
    <property type="entry name" value="NPC intracellular cholesterol transporter 2"/>
    <property type="match status" value="1"/>
</dbReference>
<feature type="chain" id="PRO_5033008169" description="MD-2-related lipid-recognition domain-containing protein" evidence="4">
    <location>
        <begin position="24"/>
        <end position="167"/>
    </location>
</feature>
<dbReference type="PANTHER" id="PTHR11306">
    <property type="entry name" value="NIEMANN PICK TYPE C2 PROTEIN NPC2-RELATED"/>
    <property type="match status" value="1"/>
</dbReference>
<dbReference type="GO" id="GO:0015918">
    <property type="term" value="P:sterol transport"/>
    <property type="evidence" value="ECO:0007669"/>
    <property type="project" value="InterPro"/>
</dbReference>
<evidence type="ECO:0000256" key="2">
    <source>
        <dbReference type="ARBA" id="ARBA00006370"/>
    </source>
</evidence>
<comment type="subcellular location">
    <subcellularLocation>
        <location evidence="1">Secreted</location>
    </subcellularLocation>
</comment>
<keyword evidence="4" id="KW-0732">Signal</keyword>
<organism evidence="6 7">
    <name type="scientific">Spodoptera exigua</name>
    <name type="common">Beet armyworm</name>
    <name type="synonym">Noctua fulgens</name>
    <dbReference type="NCBI Taxonomy" id="7107"/>
    <lineage>
        <taxon>Eukaryota</taxon>
        <taxon>Metazoa</taxon>
        <taxon>Ecdysozoa</taxon>
        <taxon>Arthropoda</taxon>
        <taxon>Hexapoda</taxon>
        <taxon>Insecta</taxon>
        <taxon>Pterygota</taxon>
        <taxon>Neoptera</taxon>
        <taxon>Endopterygota</taxon>
        <taxon>Lepidoptera</taxon>
        <taxon>Glossata</taxon>
        <taxon>Ditrysia</taxon>
        <taxon>Noctuoidea</taxon>
        <taxon>Noctuidae</taxon>
        <taxon>Amphipyrinae</taxon>
        <taxon>Spodoptera</taxon>
    </lineage>
</organism>
<dbReference type="GO" id="GO:0032934">
    <property type="term" value="F:sterol binding"/>
    <property type="evidence" value="ECO:0007669"/>
    <property type="project" value="InterPro"/>
</dbReference>
<dbReference type="SMART" id="SM00737">
    <property type="entry name" value="ML"/>
    <property type="match status" value="1"/>
</dbReference>
<proteinExistence type="inferred from homology"/>
<comment type="caution">
    <text evidence="6">The sequence shown here is derived from an EMBL/GenBank/DDBJ whole genome shotgun (WGS) entry which is preliminary data.</text>
</comment>
<protein>
    <recommendedName>
        <fullName evidence="5">MD-2-related lipid-recognition domain-containing protein</fullName>
    </recommendedName>
</protein>
<accession>A0A835L4Y7</accession>
<evidence type="ECO:0000259" key="5">
    <source>
        <dbReference type="SMART" id="SM00737"/>
    </source>
</evidence>
<dbReference type="InterPro" id="IPR039670">
    <property type="entry name" value="NPC2-like"/>
</dbReference>
<dbReference type="Pfam" id="PF02221">
    <property type="entry name" value="E1_DerP2_DerF2"/>
    <property type="match status" value="1"/>
</dbReference>
<dbReference type="PANTHER" id="PTHR11306:SF68">
    <property type="entry name" value="NPC INTRACELLULAR CHOLESTEROL TRANSPORTER 2"/>
    <property type="match status" value="1"/>
</dbReference>
<name>A0A835L4Y7_SPOEX</name>